<dbReference type="InterPro" id="IPR000049">
    <property type="entry name" value="ET-Flavoprotein_bsu_CS"/>
</dbReference>
<dbReference type="SUPFAM" id="SSF52402">
    <property type="entry name" value="Adenine nucleotide alpha hydrolases-like"/>
    <property type="match status" value="1"/>
</dbReference>
<gene>
    <name evidence="8" type="ORF">BJ970_004333</name>
</gene>
<evidence type="ECO:0000256" key="1">
    <source>
        <dbReference type="ARBA" id="ARBA00001974"/>
    </source>
</evidence>
<comment type="subunit">
    <text evidence="3">Heterodimer of an alpha and a beta subunit.</text>
</comment>
<evidence type="ECO:0000256" key="6">
    <source>
        <dbReference type="SAM" id="MobiDB-lite"/>
    </source>
</evidence>
<comment type="cofactor">
    <cofactor evidence="5">
        <name>AMP</name>
        <dbReference type="ChEBI" id="CHEBI:456215"/>
    </cofactor>
</comment>
<evidence type="ECO:0000256" key="5">
    <source>
        <dbReference type="ARBA" id="ARBA00049933"/>
    </source>
</evidence>
<accession>A0A840QE05</accession>
<dbReference type="SMART" id="SM00893">
    <property type="entry name" value="ETF"/>
    <property type="match status" value="1"/>
</dbReference>
<comment type="caution">
    <text evidence="8">The sequence shown here is derived from an EMBL/GenBank/DDBJ whole genome shotgun (WGS) entry which is preliminary data.</text>
</comment>
<dbReference type="PANTHER" id="PTHR21294">
    <property type="entry name" value="ELECTRON TRANSFER FLAVOPROTEIN BETA-SUBUNIT"/>
    <property type="match status" value="1"/>
</dbReference>
<dbReference type="RefSeq" id="WP_184727870.1">
    <property type="nucleotide sequence ID" value="NZ_JACHIW010000001.1"/>
</dbReference>
<evidence type="ECO:0000256" key="2">
    <source>
        <dbReference type="ARBA" id="ARBA00007557"/>
    </source>
</evidence>
<evidence type="ECO:0000256" key="3">
    <source>
        <dbReference type="ARBA" id="ARBA00011355"/>
    </source>
</evidence>
<evidence type="ECO:0000256" key="4">
    <source>
        <dbReference type="ARBA" id="ARBA00025649"/>
    </source>
</evidence>
<dbReference type="Gene3D" id="3.40.50.620">
    <property type="entry name" value="HUPs"/>
    <property type="match status" value="1"/>
</dbReference>
<protein>
    <submittedName>
        <fullName evidence="8">Electron transfer flavoprotein beta subunit</fullName>
    </submittedName>
</protein>
<feature type="region of interest" description="Disordered" evidence="6">
    <location>
        <begin position="211"/>
        <end position="234"/>
    </location>
</feature>
<evidence type="ECO:0000259" key="7">
    <source>
        <dbReference type="SMART" id="SM00893"/>
    </source>
</evidence>
<dbReference type="InterPro" id="IPR030982">
    <property type="entry name" value="Mft_EtfB"/>
</dbReference>
<dbReference type="Proteomes" id="UP000584374">
    <property type="component" value="Unassembled WGS sequence"/>
</dbReference>
<dbReference type="InterPro" id="IPR014730">
    <property type="entry name" value="ETF_a/b_N"/>
</dbReference>
<dbReference type="GO" id="GO:0009055">
    <property type="term" value="F:electron transfer activity"/>
    <property type="evidence" value="ECO:0007669"/>
    <property type="project" value="InterPro"/>
</dbReference>
<comment type="similarity">
    <text evidence="2">Belongs to the ETF beta-subunit/FixA family.</text>
</comment>
<sequence>MGPQMVVALSWSWRRVRVDPLTGSLHAEDRDRGGNAAELAALEHALRLADELDGRVLAVTVGPVAAEEILRTALAAGAHEAVRIDRDDQLEPGSLAHNGADTAKAIASALHGRAPDLVLCGDRSADGGTGTTPAFLAARLGAAQALGVVKLESNGQSLLAHRRLDGGSREVLRLPRPAVVSLEAAGVRLRRASLPAVLAAQKATIPAIPAEPHRHRPTLPARPLRPRPRELPAPAGATAHDRVLELTGALQDRTPPTVLGPLPAAEAVDELLGYLHRHGYISGETP</sequence>
<name>A0A840QE05_9PSEU</name>
<evidence type="ECO:0000313" key="9">
    <source>
        <dbReference type="Proteomes" id="UP000584374"/>
    </source>
</evidence>
<proteinExistence type="inferred from homology"/>
<organism evidence="8 9">
    <name type="scientific">Saccharopolyspora phatthalungensis</name>
    <dbReference type="NCBI Taxonomy" id="664693"/>
    <lineage>
        <taxon>Bacteria</taxon>
        <taxon>Bacillati</taxon>
        <taxon>Actinomycetota</taxon>
        <taxon>Actinomycetes</taxon>
        <taxon>Pseudonocardiales</taxon>
        <taxon>Pseudonocardiaceae</taxon>
        <taxon>Saccharopolyspora</taxon>
    </lineage>
</organism>
<dbReference type="InterPro" id="IPR012255">
    <property type="entry name" value="ETF_b"/>
</dbReference>
<dbReference type="Pfam" id="PF01012">
    <property type="entry name" value="ETF"/>
    <property type="match status" value="1"/>
</dbReference>
<dbReference type="PROSITE" id="PS01065">
    <property type="entry name" value="ETF_BETA"/>
    <property type="match status" value="1"/>
</dbReference>
<evidence type="ECO:0000313" key="8">
    <source>
        <dbReference type="EMBL" id="MBB5156799.1"/>
    </source>
</evidence>
<comment type="cofactor">
    <cofactor evidence="1">
        <name>FAD</name>
        <dbReference type="ChEBI" id="CHEBI:57692"/>
    </cofactor>
</comment>
<dbReference type="AlphaFoldDB" id="A0A840QE05"/>
<feature type="domain" description="Electron transfer flavoprotein alpha/beta-subunit N-terminal" evidence="7">
    <location>
        <begin position="22"/>
        <end position="217"/>
    </location>
</feature>
<keyword evidence="9" id="KW-1185">Reference proteome</keyword>
<reference evidence="8 9" key="1">
    <citation type="submission" date="2020-08" db="EMBL/GenBank/DDBJ databases">
        <title>Sequencing the genomes of 1000 actinobacteria strains.</title>
        <authorList>
            <person name="Klenk H.-P."/>
        </authorList>
    </citation>
    <scope>NUCLEOTIDE SEQUENCE [LARGE SCALE GENOMIC DNA]</scope>
    <source>
        <strain evidence="8 9">DSM 45584</strain>
    </source>
</reference>
<dbReference type="NCBIfam" id="TIGR04503">
    <property type="entry name" value="mft_etfB"/>
    <property type="match status" value="1"/>
</dbReference>
<dbReference type="InterPro" id="IPR014729">
    <property type="entry name" value="Rossmann-like_a/b/a_fold"/>
</dbReference>
<dbReference type="EMBL" id="JACHIW010000001">
    <property type="protein sequence ID" value="MBB5156799.1"/>
    <property type="molecule type" value="Genomic_DNA"/>
</dbReference>
<comment type="function">
    <text evidence="4">The electron transfer flavoprotein serves as a specific electron acceptor for other dehydrogenases. It transfers the electrons to the main respiratory chain via ETF-ubiquinone oxidoreductase (ETF dehydrogenase).</text>
</comment>